<dbReference type="EMBL" id="QGQD01000092">
    <property type="protein sequence ID" value="TLC98494.1"/>
    <property type="molecule type" value="Genomic_DNA"/>
</dbReference>
<dbReference type="PROSITE" id="PS50885">
    <property type="entry name" value="HAMP"/>
    <property type="match status" value="1"/>
</dbReference>
<evidence type="ECO:0000256" key="1">
    <source>
        <dbReference type="ARBA" id="ARBA00004370"/>
    </source>
</evidence>
<name>A0A4U8Q1B7_9FIRM</name>
<evidence type="ECO:0000256" key="5">
    <source>
        <dbReference type="SAM" id="MobiDB-lite"/>
    </source>
</evidence>
<dbReference type="Gene3D" id="6.10.340.10">
    <property type="match status" value="1"/>
</dbReference>
<feature type="transmembrane region" description="Helical" evidence="6">
    <location>
        <begin position="30"/>
        <end position="52"/>
    </location>
</feature>
<dbReference type="Pfam" id="PF06580">
    <property type="entry name" value="His_kinase"/>
    <property type="match status" value="1"/>
</dbReference>
<dbReference type="AlphaFoldDB" id="A0A4U8Q1B7"/>
<dbReference type="EC" id="2.7.13.3" evidence="8"/>
<dbReference type="GO" id="GO:0000155">
    <property type="term" value="F:phosphorelay sensor kinase activity"/>
    <property type="evidence" value="ECO:0007669"/>
    <property type="project" value="InterPro"/>
</dbReference>
<keyword evidence="3 8" id="KW-0808">Transferase</keyword>
<accession>A0A4U8Q1B7</accession>
<dbReference type="GO" id="GO:0016020">
    <property type="term" value="C:membrane"/>
    <property type="evidence" value="ECO:0007669"/>
    <property type="project" value="UniProtKB-SubCell"/>
</dbReference>
<feature type="transmembrane region" description="Helical" evidence="6">
    <location>
        <begin position="322"/>
        <end position="347"/>
    </location>
</feature>
<evidence type="ECO:0000256" key="6">
    <source>
        <dbReference type="SAM" id="Phobius"/>
    </source>
</evidence>
<evidence type="ECO:0000313" key="9">
    <source>
        <dbReference type="Proteomes" id="UP000306509"/>
    </source>
</evidence>
<feature type="domain" description="HAMP" evidence="7">
    <location>
        <begin position="349"/>
        <end position="401"/>
    </location>
</feature>
<comment type="subcellular location">
    <subcellularLocation>
        <location evidence="1">Membrane</location>
    </subcellularLocation>
</comment>
<dbReference type="PANTHER" id="PTHR34220:SF7">
    <property type="entry name" value="SENSOR HISTIDINE KINASE YPDA"/>
    <property type="match status" value="1"/>
</dbReference>
<dbReference type="SUPFAM" id="SSF158472">
    <property type="entry name" value="HAMP domain-like"/>
    <property type="match status" value="1"/>
</dbReference>
<reference evidence="8 9" key="1">
    <citation type="journal article" date="2019" name="Anaerobe">
        <title>Detection of Robinsoniella peoriensis in multiple bone samples of a trauma patient.</title>
        <authorList>
            <person name="Schrottner P."/>
            <person name="Hartwich K."/>
            <person name="Bunk B."/>
            <person name="Schober I."/>
            <person name="Helbig S."/>
            <person name="Rudolph W.W."/>
            <person name="Gunzer F."/>
        </authorList>
    </citation>
    <scope>NUCLEOTIDE SEQUENCE [LARGE SCALE GENOMIC DNA]</scope>
    <source>
        <strain evidence="8 9">DSM 106044</strain>
    </source>
</reference>
<evidence type="ECO:0000259" key="7">
    <source>
        <dbReference type="PROSITE" id="PS50885"/>
    </source>
</evidence>
<dbReference type="SUPFAM" id="SSF55874">
    <property type="entry name" value="ATPase domain of HSP90 chaperone/DNA topoisomerase II/histidine kinase"/>
    <property type="match status" value="1"/>
</dbReference>
<keyword evidence="4 8" id="KW-0418">Kinase</keyword>
<evidence type="ECO:0000313" key="8">
    <source>
        <dbReference type="EMBL" id="TLC98494.1"/>
    </source>
</evidence>
<dbReference type="Pfam" id="PF00672">
    <property type="entry name" value="HAMP"/>
    <property type="match status" value="1"/>
</dbReference>
<dbReference type="Gene3D" id="3.30.565.10">
    <property type="entry name" value="Histidine kinase-like ATPase, C-terminal domain"/>
    <property type="match status" value="1"/>
</dbReference>
<organism evidence="8 9">
    <name type="scientific">Robinsoniella peoriensis</name>
    <dbReference type="NCBI Taxonomy" id="180332"/>
    <lineage>
        <taxon>Bacteria</taxon>
        <taxon>Bacillati</taxon>
        <taxon>Bacillota</taxon>
        <taxon>Clostridia</taxon>
        <taxon>Lachnospirales</taxon>
        <taxon>Lachnospiraceae</taxon>
        <taxon>Robinsoniella</taxon>
    </lineage>
</organism>
<dbReference type="InterPro" id="IPR003660">
    <property type="entry name" value="HAMP_dom"/>
</dbReference>
<proteinExistence type="predicted"/>
<dbReference type="InterPro" id="IPR003594">
    <property type="entry name" value="HATPase_dom"/>
</dbReference>
<keyword evidence="6" id="KW-1133">Transmembrane helix</keyword>
<keyword evidence="9" id="KW-1185">Reference proteome</keyword>
<evidence type="ECO:0000256" key="4">
    <source>
        <dbReference type="ARBA" id="ARBA00022777"/>
    </source>
</evidence>
<protein>
    <submittedName>
        <fullName evidence="8">Sensor histidine kinase YpdA</fullName>
        <ecNumber evidence="8">2.7.13.3</ecNumber>
    </submittedName>
</protein>
<dbReference type="SMART" id="SM00304">
    <property type="entry name" value="HAMP"/>
    <property type="match status" value="1"/>
</dbReference>
<sequence>MTASGKGQGNQGQPKVQRRAGRRLSTRVTAVNTLISLIGFVIMGIVLGVVNYRQSIAGEEQKMGVYLANSLSSADNKLKDMARVSMMCYSDEKTQDILKNYGIDTYGEQLASEKYLNALYTSLITIREDIDGIYIFNSDSLIMANDTLNPARKLDYDIQNFIRKMEMWEGQEEQINGCVMRLGIQPEFMRFYTPLLKNPLKNTCLYLVREVKGFSPNKRIGHIVLTAQVEVMQEVLEEYLDGDSEFTLITEEGDIVCDSSQNYIGKNIDEIHSDRYRVKETGVVARNGICKKGQYLVSYQTSEYSSMTLMIRKPMEIITGNAMLFIKILSILFFALVAVTVFFNYFFTKKTLQPLLTLSHSLENFDPDKLNLRFEVEVEDEVGQMIAAFNQMMDRINELIQSEYKGKVRLKEAQLLQQKMSLLYLKNQINPHFLYNTLDTIRLKSELNGDMEVANMILMLVDFFRLSVKVDSQIVSIAHEVKLVQAYLGLMSCRYPNLRCAYEIDQMLEQAEIPNFILQPIVENSVMHGLRNKGYTGMISLSVQADETRRDYVKITVSDNGVGMEKEAWEMVEQLLSEGDCVVTDEREDRHIGIKNVQNRLMMYYPQERGLIYTENPQGGVTVTFYIKNSKGDTE</sequence>
<dbReference type="InterPro" id="IPR036890">
    <property type="entry name" value="HATPase_C_sf"/>
</dbReference>
<gene>
    <name evidence="8" type="primary">ypdA_34</name>
    <name evidence="8" type="ORF">DSM106044_04604</name>
</gene>
<feature type="compositionally biased region" description="Gly residues" evidence="5">
    <location>
        <begin position="1"/>
        <end position="10"/>
    </location>
</feature>
<dbReference type="STRING" id="180332.GCA_000797495_03508"/>
<evidence type="ECO:0000256" key="2">
    <source>
        <dbReference type="ARBA" id="ARBA00022553"/>
    </source>
</evidence>
<keyword evidence="2" id="KW-0597">Phosphoprotein</keyword>
<dbReference type="InterPro" id="IPR010559">
    <property type="entry name" value="Sig_transdc_His_kin_internal"/>
</dbReference>
<dbReference type="PANTHER" id="PTHR34220">
    <property type="entry name" value="SENSOR HISTIDINE KINASE YPDA"/>
    <property type="match status" value="1"/>
</dbReference>
<dbReference type="CDD" id="cd06225">
    <property type="entry name" value="HAMP"/>
    <property type="match status" value="1"/>
</dbReference>
<keyword evidence="6" id="KW-0812">Transmembrane</keyword>
<keyword evidence="6" id="KW-0472">Membrane</keyword>
<dbReference type="Proteomes" id="UP000306509">
    <property type="component" value="Unassembled WGS sequence"/>
</dbReference>
<evidence type="ECO:0000256" key="3">
    <source>
        <dbReference type="ARBA" id="ARBA00022679"/>
    </source>
</evidence>
<dbReference type="InterPro" id="IPR050640">
    <property type="entry name" value="Bact_2-comp_sensor_kinase"/>
</dbReference>
<dbReference type="Pfam" id="PF02518">
    <property type="entry name" value="HATPase_c"/>
    <property type="match status" value="1"/>
</dbReference>
<feature type="region of interest" description="Disordered" evidence="5">
    <location>
        <begin position="1"/>
        <end position="22"/>
    </location>
</feature>
<comment type="caution">
    <text evidence="8">The sequence shown here is derived from an EMBL/GenBank/DDBJ whole genome shotgun (WGS) entry which is preliminary data.</text>
</comment>